<dbReference type="InterPro" id="IPR036291">
    <property type="entry name" value="NAD(P)-bd_dom_sf"/>
</dbReference>
<dbReference type="InterPro" id="IPR051164">
    <property type="entry name" value="NmrA-like_oxidored"/>
</dbReference>
<dbReference type="OrthoDB" id="319724at2"/>
<dbReference type="Pfam" id="PF05368">
    <property type="entry name" value="NmrA"/>
    <property type="match status" value="1"/>
</dbReference>
<evidence type="ECO:0000259" key="3">
    <source>
        <dbReference type="Pfam" id="PF05368"/>
    </source>
</evidence>
<sequence>MSDVVVVTGATGQQGGAVARRLLAAGVPVRALVRRPETAAAKAIAQAGAELVTADLTDPTSLGSALRGARAVFSVQTPDLADLGSDSERSQGENLVAAAREAGVAQYVHTSVAGVGDYVRQAAVGRTEGWSTHYWGSKARVGQLLPESGFESWTELRPAFFMENLLRPSIWFEGMTGEAIVTVVSPQTRLPVVAVQDIGTAAAAAFADPVRFNGVALDLAGDIRTLPELAARLTAVGAPARVEVVAAEEAKARGMVPELIDNQQWLNTYQNPARPALAAALGIPTTTFETWASEKFTAPE</sequence>
<reference evidence="5" key="1">
    <citation type="submission" date="2009-09" db="EMBL/GenBank/DDBJ databases">
        <title>The complete genome of Kribbella flavida DSM 17836.</title>
        <authorList>
            <consortium name="US DOE Joint Genome Institute (JGI-PGF)"/>
            <person name="Lucas S."/>
            <person name="Copeland A."/>
            <person name="Lapidus A."/>
            <person name="Glavina del Rio T."/>
            <person name="Dalin E."/>
            <person name="Tice H."/>
            <person name="Bruce D."/>
            <person name="Goodwin L."/>
            <person name="Pitluck S."/>
            <person name="Kyrpides N."/>
            <person name="Mavromatis K."/>
            <person name="Ivanova N."/>
            <person name="Saunders E."/>
            <person name="Brettin T."/>
            <person name="Detter J.C."/>
            <person name="Han C."/>
            <person name="Larimer F."/>
            <person name="Land M."/>
            <person name="Hauser L."/>
            <person name="Markowitz V."/>
            <person name="Cheng J.-F."/>
            <person name="Hugenholtz P."/>
            <person name="Woyke T."/>
            <person name="Wu D."/>
            <person name="Pukall R."/>
            <person name="Klenk H.-P."/>
            <person name="Eisen J.A."/>
        </authorList>
    </citation>
    <scope>NUCLEOTIDE SEQUENCE [LARGE SCALE GENOMIC DNA]</scope>
    <source>
        <strain evidence="5">DSM 17836 / JCM 10339 / NBRC 14399</strain>
    </source>
</reference>
<evidence type="ECO:0000313" key="4">
    <source>
        <dbReference type="EMBL" id="ADB29232.1"/>
    </source>
</evidence>
<organism evidence="4 5">
    <name type="scientific">Kribbella flavida (strain DSM 17836 / JCM 10339 / NBRC 14399)</name>
    <dbReference type="NCBI Taxonomy" id="479435"/>
    <lineage>
        <taxon>Bacteria</taxon>
        <taxon>Bacillati</taxon>
        <taxon>Actinomycetota</taxon>
        <taxon>Actinomycetes</taxon>
        <taxon>Propionibacteriales</taxon>
        <taxon>Kribbellaceae</taxon>
        <taxon>Kribbella</taxon>
    </lineage>
</organism>
<reference evidence="4 5" key="2">
    <citation type="journal article" date="2010" name="Stand. Genomic Sci.">
        <title>Complete genome sequence of Kribbella flavida type strain (IFO 14399).</title>
        <authorList>
            <person name="Pukall R."/>
            <person name="Lapidus A."/>
            <person name="Glavina Del Rio T."/>
            <person name="Copeland A."/>
            <person name="Tice H."/>
            <person name="Cheng J.-F."/>
            <person name="Lucas S."/>
            <person name="Chen F."/>
            <person name="Nolan M."/>
            <person name="LaButti K."/>
            <person name="Pati A."/>
            <person name="Ivanova N."/>
            <person name="Mavrommatis K."/>
            <person name="Mikhailova N."/>
            <person name="Pitluck S."/>
            <person name="Bruce D."/>
            <person name="Goodwin L."/>
            <person name="Land M."/>
            <person name="Hauser L."/>
            <person name="Chang Y.-J."/>
            <person name="Jeffries C.D."/>
            <person name="Chen A."/>
            <person name="Palaniappan K."/>
            <person name="Chain P."/>
            <person name="Rohde M."/>
            <person name="Goeker M."/>
            <person name="Bristow J."/>
            <person name="Eisen J.A."/>
            <person name="Markowitz V."/>
            <person name="Hugenholtz P."/>
            <person name="Kyrpides N.C."/>
            <person name="Klenk H.-P."/>
            <person name="Brettin T."/>
        </authorList>
    </citation>
    <scope>NUCLEOTIDE SEQUENCE [LARGE SCALE GENOMIC DNA]</scope>
    <source>
        <strain evidence="5">DSM 17836 / JCM 10339 / NBRC 14399</strain>
    </source>
</reference>
<dbReference type="Proteomes" id="UP000007967">
    <property type="component" value="Chromosome"/>
</dbReference>
<keyword evidence="5" id="KW-1185">Reference proteome</keyword>
<feature type="domain" description="NmrA-like" evidence="3">
    <location>
        <begin position="2"/>
        <end position="272"/>
    </location>
</feature>
<gene>
    <name evidence="4" type="ordered locus">Kfla_0103</name>
</gene>
<dbReference type="PANTHER" id="PTHR42748:SF7">
    <property type="entry name" value="NMRA LIKE REDOX SENSOR 1-RELATED"/>
    <property type="match status" value="1"/>
</dbReference>
<dbReference type="PANTHER" id="PTHR42748">
    <property type="entry name" value="NITROGEN METABOLITE REPRESSION PROTEIN NMRA FAMILY MEMBER"/>
    <property type="match status" value="1"/>
</dbReference>
<evidence type="ECO:0000256" key="2">
    <source>
        <dbReference type="ARBA" id="ARBA00022857"/>
    </source>
</evidence>
<proteinExistence type="inferred from homology"/>
<dbReference type="HOGENOM" id="CLU_007383_8_4_11"/>
<dbReference type="eggNOG" id="COG0702">
    <property type="taxonomic scope" value="Bacteria"/>
</dbReference>
<evidence type="ECO:0000256" key="1">
    <source>
        <dbReference type="ARBA" id="ARBA00006328"/>
    </source>
</evidence>
<dbReference type="RefSeq" id="WP_012917789.1">
    <property type="nucleotide sequence ID" value="NC_013729.1"/>
</dbReference>
<dbReference type="InterPro" id="IPR008030">
    <property type="entry name" value="NmrA-like"/>
</dbReference>
<name>D2PRQ2_KRIFD</name>
<evidence type="ECO:0000313" key="5">
    <source>
        <dbReference type="Proteomes" id="UP000007967"/>
    </source>
</evidence>
<accession>D2PRQ2</accession>
<dbReference type="Gene3D" id="3.90.25.10">
    <property type="entry name" value="UDP-galactose 4-epimerase, domain 1"/>
    <property type="match status" value="1"/>
</dbReference>
<comment type="similarity">
    <text evidence="1">Belongs to the NmrA-type oxidoreductase family.</text>
</comment>
<dbReference type="STRING" id="479435.Kfla_0103"/>
<dbReference type="Gene3D" id="3.40.50.720">
    <property type="entry name" value="NAD(P)-binding Rossmann-like Domain"/>
    <property type="match status" value="1"/>
</dbReference>
<protein>
    <submittedName>
        <fullName evidence="4">NmrA family protein</fullName>
    </submittedName>
</protein>
<dbReference type="SUPFAM" id="SSF51735">
    <property type="entry name" value="NAD(P)-binding Rossmann-fold domains"/>
    <property type="match status" value="1"/>
</dbReference>
<dbReference type="EMBL" id="CP001736">
    <property type="protein sequence ID" value="ADB29232.1"/>
    <property type="molecule type" value="Genomic_DNA"/>
</dbReference>
<dbReference type="KEGG" id="kfl:Kfla_0103"/>
<dbReference type="AlphaFoldDB" id="D2PRQ2"/>
<keyword evidence="2" id="KW-0521">NADP</keyword>